<dbReference type="InterPro" id="IPR001638">
    <property type="entry name" value="Solute-binding_3/MltF_N"/>
</dbReference>
<protein>
    <submittedName>
        <fullName evidence="4">ABC transporter substrate-binding protein</fullName>
    </submittedName>
</protein>
<gene>
    <name evidence="4" type="ORF">KCG35_21710</name>
</gene>
<keyword evidence="2" id="KW-0732">Signal</keyword>
<feature type="domain" description="Solute-binding protein family 3/N-terminal" evidence="3">
    <location>
        <begin position="35"/>
        <end position="244"/>
    </location>
</feature>
<evidence type="ECO:0000256" key="1">
    <source>
        <dbReference type="ARBA" id="ARBA00010333"/>
    </source>
</evidence>
<dbReference type="Pfam" id="PF00497">
    <property type="entry name" value="SBP_bac_3"/>
    <property type="match status" value="1"/>
</dbReference>
<dbReference type="EMBL" id="JAGSOY010000096">
    <property type="protein sequence ID" value="MBU2713681.1"/>
    <property type="molecule type" value="Genomic_DNA"/>
</dbReference>
<evidence type="ECO:0000256" key="2">
    <source>
        <dbReference type="ARBA" id="ARBA00022729"/>
    </source>
</evidence>
<evidence type="ECO:0000313" key="4">
    <source>
        <dbReference type="EMBL" id="MBU2713681.1"/>
    </source>
</evidence>
<keyword evidence="5" id="KW-1185">Reference proteome</keyword>
<dbReference type="Gene3D" id="3.40.190.10">
    <property type="entry name" value="Periplasmic binding protein-like II"/>
    <property type="match status" value="2"/>
</dbReference>
<proteinExistence type="inferred from homology"/>
<dbReference type="SUPFAM" id="SSF53850">
    <property type="entry name" value="Periplasmic binding protein-like II"/>
    <property type="match status" value="1"/>
</dbReference>
<reference evidence="4 5" key="1">
    <citation type="submission" date="2021-04" db="EMBL/GenBank/DDBJ databases">
        <authorList>
            <person name="Pira H."/>
            <person name="Risdian C."/>
            <person name="Wink J."/>
        </authorList>
    </citation>
    <scope>NUCLEOTIDE SEQUENCE [LARGE SCALE GENOMIC DNA]</scope>
    <source>
        <strain evidence="4 5">WH53</strain>
    </source>
</reference>
<organism evidence="4 5">
    <name type="scientific">Zooshikella harenae</name>
    <dbReference type="NCBI Taxonomy" id="2827238"/>
    <lineage>
        <taxon>Bacteria</taxon>
        <taxon>Pseudomonadati</taxon>
        <taxon>Pseudomonadota</taxon>
        <taxon>Gammaproteobacteria</taxon>
        <taxon>Oceanospirillales</taxon>
        <taxon>Zooshikellaceae</taxon>
        <taxon>Zooshikella</taxon>
    </lineage>
</organism>
<dbReference type="Proteomes" id="UP000690515">
    <property type="component" value="Unassembled WGS sequence"/>
</dbReference>
<accession>A0ABS5ZHY5</accession>
<comment type="similarity">
    <text evidence="1">Belongs to the bacterial solute-binding protein 3 family.</text>
</comment>
<dbReference type="PANTHER" id="PTHR35936:SF19">
    <property type="entry name" value="AMINO-ACID-BINDING PROTEIN YXEM-RELATED"/>
    <property type="match status" value="1"/>
</dbReference>
<sequence>MKSILFILIGCLFSRLLLSETNVLYADYRHRPPEMVRIGDMDTFFGPLRDIIEEAAGKIDYTVNWRFAPFPRSLEDLKKGRIDIIPRTIKTKERESFVSYLGPIGYQQKDIHFLVTKGMENTINSYEDLYLFRVGVKRKTAYFSRFDNDKKMEKVVALDDKNMAEMIIKNRFSVMIVLDTAAIESALHKFNYKDYAYANYKYIQKIGNYYGMSKKSRNAHVFEQLNKSIKEMVDTGRVDYFYEKYNIYIPSHD</sequence>
<comment type="caution">
    <text evidence="4">The sequence shown here is derived from an EMBL/GenBank/DDBJ whole genome shotgun (WGS) entry which is preliminary data.</text>
</comment>
<name>A0ABS5ZHY5_9GAMM</name>
<evidence type="ECO:0000259" key="3">
    <source>
        <dbReference type="SMART" id="SM00062"/>
    </source>
</evidence>
<evidence type="ECO:0000313" key="5">
    <source>
        <dbReference type="Proteomes" id="UP000690515"/>
    </source>
</evidence>
<dbReference type="PANTHER" id="PTHR35936">
    <property type="entry name" value="MEMBRANE-BOUND LYTIC MUREIN TRANSGLYCOSYLASE F"/>
    <property type="match status" value="1"/>
</dbReference>
<dbReference type="RefSeq" id="WP_215821966.1">
    <property type="nucleotide sequence ID" value="NZ_JAGSOY010000096.1"/>
</dbReference>
<dbReference type="SMART" id="SM00062">
    <property type="entry name" value="PBPb"/>
    <property type="match status" value="1"/>
</dbReference>